<organism evidence="3 4">
    <name type="scientific">Acanthaster planci</name>
    <name type="common">Crown-of-thorns starfish</name>
    <dbReference type="NCBI Taxonomy" id="133434"/>
    <lineage>
        <taxon>Eukaryota</taxon>
        <taxon>Metazoa</taxon>
        <taxon>Echinodermata</taxon>
        <taxon>Eleutherozoa</taxon>
        <taxon>Asterozoa</taxon>
        <taxon>Asteroidea</taxon>
        <taxon>Valvatacea</taxon>
        <taxon>Valvatida</taxon>
        <taxon>Acanthasteridae</taxon>
        <taxon>Acanthaster</taxon>
    </lineage>
</organism>
<name>A0A8B7XSU2_ACAPL</name>
<feature type="transmembrane region" description="Helical" evidence="2">
    <location>
        <begin position="317"/>
        <end position="341"/>
    </location>
</feature>
<evidence type="ECO:0000313" key="3">
    <source>
        <dbReference type="Proteomes" id="UP000694845"/>
    </source>
</evidence>
<evidence type="ECO:0000256" key="2">
    <source>
        <dbReference type="SAM" id="Phobius"/>
    </source>
</evidence>
<keyword evidence="2" id="KW-0812">Transmembrane</keyword>
<feature type="region of interest" description="Disordered" evidence="1">
    <location>
        <begin position="142"/>
        <end position="163"/>
    </location>
</feature>
<feature type="region of interest" description="Disordered" evidence="1">
    <location>
        <begin position="88"/>
        <end position="130"/>
    </location>
</feature>
<dbReference type="AlphaFoldDB" id="A0A8B7XSU2"/>
<sequence>MRDKQNPGDTYNYKEHVYADPVALRNEIEDERQQKVDKQDVKKYQQPSSPPPVPGGPRNGTSGNGLYSELAKKTNLPKSTVRDLASLFGGTVPRTQRDKAPEDLLPPPVPEVTGSRNVFETPPDSPVKTTVHSASTVLNILSDETAPCHDETPEEGVYEPNFKEEETNVCVDLEDVEEPPPQILNAQPISLEESLQASSPEPDDEAQVVIDVRINSEAGIEIGAEIPTVTEDANCTDDDGGIRLIKNVKRDPFAVETGNTGEASTASTAPVGIPVPAKLEHGSETGSGGGSSSGSTKRKKKAVESGINSAGHMRRHLIIISLFLLIVLILVLVAVVVLINYTEIFA</sequence>
<protein>
    <submittedName>
        <fullName evidence="4">Uncharacterized protein LOC110975262</fullName>
    </submittedName>
</protein>
<dbReference type="Proteomes" id="UP000694845">
    <property type="component" value="Unplaced"/>
</dbReference>
<feature type="region of interest" description="Disordered" evidence="1">
    <location>
        <begin position="177"/>
        <end position="204"/>
    </location>
</feature>
<feature type="compositionally biased region" description="Polar residues" evidence="1">
    <location>
        <begin position="184"/>
        <end position="199"/>
    </location>
</feature>
<dbReference type="OMA" id="VTEDANC"/>
<keyword evidence="3" id="KW-1185">Reference proteome</keyword>
<proteinExistence type="predicted"/>
<gene>
    <name evidence="4" type="primary">LOC110975262</name>
</gene>
<feature type="region of interest" description="Disordered" evidence="1">
    <location>
        <begin position="257"/>
        <end position="303"/>
    </location>
</feature>
<dbReference type="OrthoDB" id="10557222at2759"/>
<dbReference type="KEGG" id="aplc:110975262"/>
<reference evidence="4" key="1">
    <citation type="submission" date="2025-08" db="UniProtKB">
        <authorList>
            <consortium name="RefSeq"/>
        </authorList>
    </citation>
    <scope>IDENTIFICATION</scope>
</reference>
<keyword evidence="2" id="KW-1133">Transmembrane helix</keyword>
<feature type="compositionally biased region" description="Basic and acidic residues" evidence="1">
    <location>
        <begin position="31"/>
        <end position="43"/>
    </location>
</feature>
<feature type="region of interest" description="Disordered" evidence="1">
    <location>
        <begin position="29"/>
        <end position="74"/>
    </location>
</feature>
<keyword evidence="2" id="KW-0472">Membrane</keyword>
<evidence type="ECO:0000313" key="4">
    <source>
        <dbReference type="RefSeq" id="XP_022083277.1"/>
    </source>
</evidence>
<dbReference type="RefSeq" id="XP_022083277.1">
    <property type="nucleotide sequence ID" value="XM_022227585.1"/>
</dbReference>
<dbReference type="GeneID" id="110975262"/>
<accession>A0A8B7XSU2</accession>
<feature type="compositionally biased region" description="Polar residues" evidence="1">
    <location>
        <begin position="257"/>
        <end position="268"/>
    </location>
</feature>
<evidence type="ECO:0000256" key="1">
    <source>
        <dbReference type="SAM" id="MobiDB-lite"/>
    </source>
</evidence>